<feature type="region of interest" description="Disordered" evidence="1">
    <location>
        <begin position="112"/>
        <end position="140"/>
    </location>
</feature>
<keyword evidence="3" id="KW-1185">Reference proteome</keyword>
<dbReference type="InterPro" id="IPR036513">
    <property type="entry name" value="STAS_dom_sf"/>
</dbReference>
<accession>A0A918WB54</accession>
<evidence type="ECO:0000313" key="3">
    <source>
        <dbReference type="Proteomes" id="UP000644020"/>
    </source>
</evidence>
<sequence length="140" mass="14391">MTIEWRYSTHPDLGVLSLAGFLGADAVGRFDGAVGWVLARGTGPVVLDLTALRGWSAGGQLAVAEAARRLAAEGRGLELAAIPADGSLVPVGDHPELPVHPTLEAALAAHRGGGEEQREWRSDAWPGEAVGARGAGGVRD</sequence>
<dbReference type="Proteomes" id="UP000644020">
    <property type="component" value="Unassembled WGS sequence"/>
</dbReference>
<dbReference type="RefSeq" id="WP_189978352.1">
    <property type="nucleotide sequence ID" value="NZ_BMUL01000008.1"/>
</dbReference>
<dbReference type="AlphaFoldDB" id="A0A918WB54"/>
<gene>
    <name evidence="2" type="ORF">GCM10010305_35370</name>
</gene>
<organism evidence="2 3">
    <name type="scientific">Streptomyces termitum</name>
    <dbReference type="NCBI Taxonomy" id="67368"/>
    <lineage>
        <taxon>Bacteria</taxon>
        <taxon>Bacillati</taxon>
        <taxon>Actinomycetota</taxon>
        <taxon>Actinomycetes</taxon>
        <taxon>Kitasatosporales</taxon>
        <taxon>Streptomycetaceae</taxon>
        <taxon>Streptomyces</taxon>
    </lineage>
</organism>
<comment type="caution">
    <text evidence="2">The sequence shown here is derived from an EMBL/GenBank/DDBJ whole genome shotgun (WGS) entry which is preliminary data.</text>
</comment>
<protein>
    <recommendedName>
        <fullName evidence="4">Anti-sigma factor antagonist</fullName>
    </recommendedName>
</protein>
<reference evidence="2" key="1">
    <citation type="journal article" date="2014" name="Int. J. Syst. Evol. Microbiol.">
        <title>Complete genome sequence of Corynebacterium casei LMG S-19264T (=DSM 44701T), isolated from a smear-ripened cheese.</title>
        <authorList>
            <consortium name="US DOE Joint Genome Institute (JGI-PGF)"/>
            <person name="Walter F."/>
            <person name="Albersmeier A."/>
            <person name="Kalinowski J."/>
            <person name="Ruckert C."/>
        </authorList>
    </citation>
    <scope>NUCLEOTIDE SEQUENCE</scope>
    <source>
        <strain evidence="2">JCM 4518</strain>
    </source>
</reference>
<feature type="compositionally biased region" description="Basic and acidic residues" evidence="1">
    <location>
        <begin position="112"/>
        <end position="122"/>
    </location>
</feature>
<proteinExistence type="predicted"/>
<dbReference type="Gene3D" id="3.30.750.24">
    <property type="entry name" value="STAS domain"/>
    <property type="match status" value="1"/>
</dbReference>
<reference evidence="2" key="2">
    <citation type="submission" date="2020-09" db="EMBL/GenBank/DDBJ databases">
        <authorList>
            <person name="Sun Q."/>
            <person name="Ohkuma M."/>
        </authorList>
    </citation>
    <scope>NUCLEOTIDE SEQUENCE</scope>
    <source>
        <strain evidence="2">JCM 4518</strain>
    </source>
</reference>
<evidence type="ECO:0000313" key="2">
    <source>
        <dbReference type="EMBL" id="GHA88653.1"/>
    </source>
</evidence>
<name>A0A918WB54_9ACTN</name>
<evidence type="ECO:0008006" key="4">
    <source>
        <dbReference type="Google" id="ProtNLM"/>
    </source>
</evidence>
<evidence type="ECO:0000256" key="1">
    <source>
        <dbReference type="SAM" id="MobiDB-lite"/>
    </source>
</evidence>
<dbReference type="SUPFAM" id="SSF52091">
    <property type="entry name" value="SpoIIaa-like"/>
    <property type="match status" value="1"/>
</dbReference>
<dbReference type="EMBL" id="BMUL01000008">
    <property type="protein sequence ID" value="GHA88653.1"/>
    <property type="molecule type" value="Genomic_DNA"/>
</dbReference>